<dbReference type="PANTHER" id="PTHR43046">
    <property type="entry name" value="GDP-MANNOSE MANNOSYL HYDROLASE"/>
    <property type="match status" value="1"/>
</dbReference>
<organism evidence="4 5">
    <name type="scientific">Spirilliplanes yamanashiensis</name>
    <dbReference type="NCBI Taxonomy" id="42233"/>
    <lineage>
        <taxon>Bacteria</taxon>
        <taxon>Bacillati</taxon>
        <taxon>Actinomycetota</taxon>
        <taxon>Actinomycetes</taxon>
        <taxon>Micromonosporales</taxon>
        <taxon>Micromonosporaceae</taxon>
        <taxon>Spirilliplanes</taxon>
    </lineage>
</organism>
<protein>
    <recommendedName>
        <fullName evidence="3">Nudix hydrolase domain-containing protein</fullName>
    </recommendedName>
</protein>
<dbReference type="PROSITE" id="PS51462">
    <property type="entry name" value="NUDIX"/>
    <property type="match status" value="1"/>
</dbReference>
<sequence>MRLPRPLRAVVYGTFYRLPLPLRRSIVRLVVQKYVVGAVVLLRDTEAPGADRLLLLKQPPGRGWGLPAGLLQRREAPVLGAVRELREETGVVLSPGDLTPAVPSAVVHARGWVDTVFTAAVPASSTAVRADGAEVLEIGWFGVDDLPPLTPSTARLLGHYGIGPAADSAAEGAEAAGDGS</sequence>
<dbReference type="Proteomes" id="UP000652013">
    <property type="component" value="Unassembled WGS sequence"/>
</dbReference>
<evidence type="ECO:0000256" key="1">
    <source>
        <dbReference type="ARBA" id="ARBA00001946"/>
    </source>
</evidence>
<name>A0A8J3Y7R4_9ACTN</name>
<dbReference type="InterPro" id="IPR020084">
    <property type="entry name" value="NUDIX_hydrolase_CS"/>
</dbReference>
<evidence type="ECO:0000313" key="5">
    <source>
        <dbReference type="Proteomes" id="UP000652013"/>
    </source>
</evidence>
<evidence type="ECO:0000256" key="2">
    <source>
        <dbReference type="ARBA" id="ARBA00022801"/>
    </source>
</evidence>
<dbReference type="PANTHER" id="PTHR43046:SF14">
    <property type="entry name" value="MUTT_NUDIX FAMILY PROTEIN"/>
    <property type="match status" value="1"/>
</dbReference>
<dbReference type="Pfam" id="PF00293">
    <property type="entry name" value="NUDIX"/>
    <property type="match status" value="1"/>
</dbReference>
<accession>A0A8J3Y7R4</accession>
<dbReference type="Gene3D" id="3.90.79.10">
    <property type="entry name" value="Nucleoside Triphosphate Pyrophosphohydrolase"/>
    <property type="match status" value="1"/>
</dbReference>
<dbReference type="GO" id="GO:0016787">
    <property type="term" value="F:hydrolase activity"/>
    <property type="evidence" value="ECO:0007669"/>
    <property type="project" value="UniProtKB-KW"/>
</dbReference>
<proteinExistence type="predicted"/>
<dbReference type="RefSeq" id="WP_203938754.1">
    <property type="nucleotide sequence ID" value="NZ_BAAAGJ010000005.1"/>
</dbReference>
<dbReference type="SUPFAM" id="SSF55811">
    <property type="entry name" value="Nudix"/>
    <property type="match status" value="1"/>
</dbReference>
<dbReference type="PROSITE" id="PS00893">
    <property type="entry name" value="NUDIX_BOX"/>
    <property type="match status" value="1"/>
</dbReference>
<gene>
    <name evidence="4" type="ORF">Sya03_28380</name>
</gene>
<comment type="cofactor">
    <cofactor evidence="1">
        <name>Mg(2+)</name>
        <dbReference type="ChEBI" id="CHEBI:18420"/>
    </cofactor>
</comment>
<evidence type="ECO:0000259" key="3">
    <source>
        <dbReference type="PROSITE" id="PS51462"/>
    </source>
</evidence>
<dbReference type="AlphaFoldDB" id="A0A8J3Y7R4"/>
<keyword evidence="5" id="KW-1185">Reference proteome</keyword>
<feature type="domain" description="Nudix hydrolase" evidence="3">
    <location>
        <begin position="33"/>
        <end position="163"/>
    </location>
</feature>
<evidence type="ECO:0000313" key="4">
    <source>
        <dbReference type="EMBL" id="GIJ03486.1"/>
    </source>
</evidence>
<dbReference type="EMBL" id="BOOY01000020">
    <property type="protein sequence ID" value="GIJ03486.1"/>
    <property type="molecule type" value="Genomic_DNA"/>
</dbReference>
<dbReference type="CDD" id="cd02883">
    <property type="entry name" value="NUDIX_Hydrolase"/>
    <property type="match status" value="1"/>
</dbReference>
<comment type="caution">
    <text evidence="4">The sequence shown here is derived from an EMBL/GenBank/DDBJ whole genome shotgun (WGS) entry which is preliminary data.</text>
</comment>
<reference evidence="4" key="1">
    <citation type="submission" date="2021-01" db="EMBL/GenBank/DDBJ databases">
        <title>Whole genome shotgun sequence of Spirilliplanes yamanashiensis NBRC 15828.</title>
        <authorList>
            <person name="Komaki H."/>
            <person name="Tamura T."/>
        </authorList>
    </citation>
    <scope>NUCLEOTIDE SEQUENCE</scope>
    <source>
        <strain evidence="4">NBRC 15828</strain>
    </source>
</reference>
<dbReference type="InterPro" id="IPR000086">
    <property type="entry name" value="NUDIX_hydrolase_dom"/>
</dbReference>
<keyword evidence="2" id="KW-0378">Hydrolase</keyword>
<dbReference type="InterPro" id="IPR015797">
    <property type="entry name" value="NUDIX_hydrolase-like_dom_sf"/>
</dbReference>